<keyword evidence="3" id="KW-1185">Reference proteome</keyword>
<dbReference type="Gene3D" id="3.90.1570.10">
    <property type="entry name" value="tt1808, chain A"/>
    <property type="match status" value="1"/>
</dbReference>
<dbReference type="InterPro" id="IPR008538">
    <property type="entry name" value="Uma2"/>
</dbReference>
<dbReference type="CDD" id="cd06260">
    <property type="entry name" value="DUF820-like"/>
    <property type="match status" value="1"/>
</dbReference>
<dbReference type="Pfam" id="PF05685">
    <property type="entry name" value="Uma2"/>
    <property type="match status" value="1"/>
</dbReference>
<name>A0A517MUA9_9BACT</name>
<dbReference type="InterPro" id="IPR011335">
    <property type="entry name" value="Restrct_endonuc-II-like"/>
</dbReference>
<evidence type="ECO:0000313" key="2">
    <source>
        <dbReference type="EMBL" id="QDS98452.1"/>
    </source>
</evidence>
<dbReference type="Proteomes" id="UP000319852">
    <property type="component" value="Chromosome"/>
</dbReference>
<dbReference type="InterPro" id="IPR012296">
    <property type="entry name" value="Nuclease_put_TT1808"/>
</dbReference>
<evidence type="ECO:0000259" key="1">
    <source>
        <dbReference type="Pfam" id="PF05685"/>
    </source>
</evidence>
<dbReference type="KEGG" id="amob:HG15A2_17310"/>
<proteinExistence type="predicted"/>
<accession>A0A517MUA9</accession>
<sequence length="211" mass="24264">MSIVPSNLQHAPDYAWEVATLFPQQGYWSEEEYLSLTDSTNARVEFVDGRLEFLEMPTEIHEELLELLYEALKAFVTDRQLGKVRFSGIRVRTLPGKTRRPDVVFLSKDNFNLRHNRDWDGIDLAVEIVSDDPKDRKRDYEEKLAEYAAAGIAEYWIVDYQDRVVTVNKLVGDQYAEQCRFTSGDQATSVLLDGFSIDVKELFEAADKLAD</sequence>
<dbReference type="PANTHER" id="PTHR34107">
    <property type="entry name" value="SLL0198 PROTEIN-RELATED"/>
    <property type="match status" value="1"/>
</dbReference>
<feature type="domain" description="Putative restriction endonuclease" evidence="1">
    <location>
        <begin position="31"/>
        <end position="199"/>
    </location>
</feature>
<dbReference type="PANTHER" id="PTHR34107:SF4">
    <property type="entry name" value="SLL1222 PROTEIN"/>
    <property type="match status" value="1"/>
</dbReference>
<protein>
    <recommendedName>
        <fullName evidence="1">Putative restriction endonuclease domain-containing protein</fullName>
    </recommendedName>
</protein>
<organism evidence="2 3">
    <name type="scientific">Adhaeretor mobilis</name>
    <dbReference type="NCBI Taxonomy" id="1930276"/>
    <lineage>
        <taxon>Bacteria</taxon>
        <taxon>Pseudomonadati</taxon>
        <taxon>Planctomycetota</taxon>
        <taxon>Planctomycetia</taxon>
        <taxon>Pirellulales</taxon>
        <taxon>Lacipirellulaceae</taxon>
        <taxon>Adhaeretor</taxon>
    </lineage>
</organism>
<reference evidence="2 3" key="1">
    <citation type="submission" date="2019-02" db="EMBL/GenBank/DDBJ databases">
        <title>Deep-cultivation of Planctomycetes and their phenomic and genomic characterization uncovers novel biology.</title>
        <authorList>
            <person name="Wiegand S."/>
            <person name="Jogler M."/>
            <person name="Boedeker C."/>
            <person name="Pinto D."/>
            <person name="Vollmers J."/>
            <person name="Rivas-Marin E."/>
            <person name="Kohn T."/>
            <person name="Peeters S.H."/>
            <person name="Heuer A."/>
            <person name="Rast P."/>
            <person name="Oberbeckmann S."/>
            <person name="Bunk B."/>
            <person name="Jeske O."/>
            <person name="Meyerdierks A."/>
            <person name="Storesund J.E."/>
            <person name="Kallscheuer N."/>
            <person name="Luecker S."/>
            <person name="Lage O.M."/>
            <person name="Pohl T."/>
            <person name="Merkel B.J."/>
            <person name="Hornburger P."/>
            <person name="Mueller R.-W."/>
            <person name="Bruemmer F."/>
            <person name="Labrenz M."/>
            <person name="Spormann A.M."/>
            <person name="Op den Camp H."/>
            <person name="Overmann J."/>
            <person name="Amann R."/>
            <person name="Jetten M.S.M."/>
            <person name="Mascher T."/>
            <person name="Medema M.H."/>
            <person name="Devos D.P."/>
            <person name="Kaster A.-K."/>
            <person name="Ovreas L."/>
            <person name="Rohde M."/>
            <person name="Galperin M.Y."/>
            <person name="Jogler C."/>
        </authorList>
    </citation>
    <scope>NUCLEOTIDE SEQUENCE [LARGE SCALE GENOMIC DNA]</scope>
    <source>
        <strain evidence="2 3">HG15A2</strain>
    </source>
</reference>
<gene>
    <name evidence="2" type="ORF">HG15A2_17310</name>
</gene>
<dbReference type="SUPFAM" id="SSF52980">
    <property type="entry name" value="Restriction endonuclease-like"/>
    <property type="match status" value="1"/>
</dbReference>
<dbReference type="AlphaFoldDB" id="A0A517MUA9"/>
<evidence type="ECO:0000313" key="3">
    <source>
        <dbReference type="Proteomes" id="UP000319852"/>
    </source>
</evidence>
<dbReference type="EMBL" id="CP036263">
    <property type="protein sequence ID" value="QDS98452.1"/>
    <property type="molecule type" value="Genomic_DNA"/>
</dbReference>
<dbReference type="OrthoDB" id="280487at2"/>
<dbReference type="RefSeq" id="WP_145059617.1">
    <property type="nucleotide sequence ID" value="NZ_CP036263.1"/>
</dbReference>